<dbReference type="Proteomes" id="UP000807769">
    <property type="component" value="Unassembled WGS sequence"/>
</dbReference>
<evidence type="ECO:0000313" key="1">
    <source>
        <dbReference type="EMBL" id="KAG1811826.1"/>
    </source>
</evidence>
<evidence type="ECO:0000313" key="2">
    <source>
        <dbReference type="Proteomes" id="UP000807769"/>
    </source>
</evidence>
<gene>
    <name evidence="1" type="ORF">BJ212DRAFT_1373395</name>
</gene>
<protein>
    <submittedName>
        <fullName evidence="1">Uncharacterized protein</fullName>
    </submittedName>
</protein>
<accession>A0A9P7E643</accession>
<dbReference type="GeneID" id="64630381"/>
<keyword evidence="2" id="KW-1185">Reference proteome</keyword>
<name>A0A9P7E643_9AGAM</name>
<organism evidence="1 2">
    <name type="scientific">Suillus subaureus</name>
    <dbReference type="NCBI Taxonomy" id="48587"/>
    <lineage>
        <taxon>Eukaryota</taxon>
        <taxon>Fungi</taxon>
        <taxon>Dikarya</taxon>
        <taxon>Basidiomycota</taxon>
        <taxon>Agaricomycotina</taxon>
        <taxon>Agaricomycetes</taxon>
        <taxon>Agaricomycetidae</taxon>
        <taxon>Boletales</taxon>
        <taxon>Suillineae</taxon>
        <taxon>Suillaceae</taxon>
        <taxon>Suillus</taxon>
    </lineage>
</organism>
<dbReference type="EMBL" id="JABBWG010000028">
    <property type="protein sequence ID" value="KAG1811826.1"/>
    <property type="molecule type" value="Genomic_DNA"/>
</dbReference>
<comment type="caution">
    <text evidence="1">The sequence shown here is derived from an EMBL/GenBank/DDBJ whole genome shotgun (WGS) entry which is preliminary data.</text>
</comment>
<reference evidence="1" key="1">
    <citation type="journal article" date="2020" name="New Phytol.">
        <title>Comparative genomics reveals dynamic genome evolution in host specialist ectomycorrhizal fungi.</title>
        <authorList>
            <person name="Lofgren L.A."/>
            <person name="Nguyen N.H."/>
            <person name="Vilgalys R."/>
            <person name="Ruytinx J."/>
            <person name="Liao H.L."/>
            <person name="Branco S."/>
            <person name="Kuo A."/>
            <person name="LaButti K."/>
            <person name="Lipzen A."/>
            <person name="Andreopoulos W."/>
            <person name="Pangilinan J."/>
            <person name="Riley R."/>
            <person name="Hundley H."/>
            <person name="Na H."/>
            <person name="Barry K."/>
            <person name="Grigoriev I.V."/>
            <person name="Stajich J.E."/>
            <person name="Kennedy P.G."/>
        </authorList>
    </citation>
    <scope>NUCLEOTIDE SEQUENCE</scope>
    <source>
        <strain evidence="1">MN1</strain>
    </source>
</reference>
<dbReference type="RefSeq" id="XP_041190247.1">
    <property type="nucleotide sequence ID" value="XM_041336364.1"/>
</dbReference>
<dbReference type="OrthoDB" id="2686513at2759"/>
<sequence>MVFELLIFILIVYRICKTKGLLRLSLVTRRNIINIIFHDGAMYFGAMMLVNIPNILTYYSGSVAIRGSLSTLTSCLSVTLISRLMLNLHKSINTGICSIPAQDEGPSLAVFTTRINLQSAISTYHW</sequence>
<dbReference type="AlphaFoldDB" id="A0A9P7E643"/>
<proteinExistence type="predicted"/>